<dbReference type="Proteomes" id="UP000014139">
    <property type="component" value="Unassembled WGS sequence"/>
</dbReference>
<name>R1G605_9PSEU</name>
<dbReference type="PATRIC" id="fig|1292037.4.peg.3667"/>
<proteinExistence type="predicted"/>
<accession>R1G605</accession>
<reference evidence="1 2" key="1">
    <citation type="submission" date="2013-02" db="EMBL/GenBank/DDBJ databases">
        <title>Draft genome sequence of Amycolatopsis vancoresmycina strain DSM 44592T.</title>
        <authorList>
            <person name="Kumar S."/>
            <person name="Kaur N."/>
            <person name="Kaur C."/>
            <person name="Raghava G.P.S."/>
            <person name="Mayilraj S."/>
        </authorList>
    </citation>
    <scope>NUCLEOTIDE SEQUENCE [LARGE SCALE GENOMIC DNA]</scope>
    <source>
        <strain evidence="1 2">DSM 44592</strain>
    </source>
</reference>
<keyword evidence="2" id="KW-1185">Reference proteome</keyword>
<dbReference type="RefSeq" id="WP_003087103.1">
    <property type="nucleotide sequence ID" value="NZ_AOUO01000254.1"/>
</dbReference>
<evidence type="ECO:0000313" key="2">
    <source>
        <dbReference type="Proteomes" id="UP000014139"/>
    </source>
</evidence>
<sequence>MPEFPSTTYGFTARPGAVAYLTSFPDVALRHAADVLVRCLENPPTVDEAAYPGGQAETDAGRRQQLANIVAERHTRARRENVARSMTSEDLQGMLSDFLEVAAVCGIAQEQAEANRKIVIDELRRRGVSVEGE</sequence>
<comment type="caution">
    <text evidence="1">The sequence shown here is derived from an EMBL/GenBank/DDBJ whole genome shotgun (WGS) entry which is preliminary data.</text>
</comment>
<dbReference type="EMBL" id="AOUO01000254">
    <property type="protein sequence ID" value="EOD66887.1"/>
    <property type="molecule type" value="Genomic_DNA"/>
</dbReference>
<dbReference type="AlphaFoldDB" id="R1G605"/>
<protein>
    <submittedName>
        <fullName evidence="1">Uncharacterized protein</fullName>
    </submittedName>
</protein>
<gene>
    <name evidence="1" type="ORF">H480_19228</name>
</gene>
<evidence type="ECO:0000313" key="1">
    <source>
        <dbReference type="EMBL" id="EOD66887.1"/>
    </source>
</evidence>
<dbReference type="OrthoDB" id="9985577at2"/>
<organism evidence="1 2">
    <name type="scientific">Amycolatopsis vancoresmycina DSM 44592</name>
    <dbReference type="NCBI Taxonomy" id="1292037"/>
    <lineage>
        <taxon>Bacteria</taxon>
        <taxon>Bacillati</taxon>
        <taxon>Actinomycetota</taxon>
        <taxon>Actinomycetes</taxon>
        <taxon>Pseudonocardiales</taxon>
        <taxon>Pseudonocardiaceae</taxon>
        <taxon>Amycolatopsis</taxon>
    </lineage>
</organism>